<evidence type="ECO:0000256" key="1">
    <source>
        <dbReference type="SAM" id="MobiDB-lite"/>
    </source>
</evidence>
<protein>
    <submittedName>
        <fullName evidence="2">Uncharacterized protein</fullName>
    </submittedName>
</protein>
<dbReference type="EMBL" id="JAFNEN010000142">
    <property type="protein sequence ID" value="KAG8192237.1"/>
    <property type="molecule type" value="Genomic_DNA"/>
</dbReference>
<feature type="region of interest" description="Disordered" evidence="1">
    <location>
        <begin position="1"/>
        <end position="43"/>
    </location>
</feature>
<gene>
    <name evidence="2" type="ORF">JTE90_014096</name>
</gene>
<feature type="compositionally biased region" description="Basic and acidic residues" evidence="1">
    <location>
        <begin position="23"/>
        <end position="43"/>
    </location>
</feature>
<proteinExistence type="predicted"/>
<feature type="compositionally biased region" description="Polar residues" evidence="1">
    <location>
        <begin position="9"/>
        <end position="22"/>
    </location>
</feature>
<dbReference type="Proteomes" id="UP000827092">
    <property type="component" value="Unassembled WGS sequence"/>
</dbReference>
<evidence type="ECO:0000313" key="2">
    <source>
        <dbReference type="EMBL" id="KAG8192237.1"/>
    </source>
</evidence>
<dbReference type="AlphaFoldDB" id="A0AAV6V6H4"/>
<sequence length="80" mass="8924">MMPSPPADPNSSILLPDPNSESQYERTSQEAPALDRSDGDLRGLSRDEEENKLLSDLWNNAVVTRKIMFVGVTLMESNVF</sequence>
<keyword evidence="3" id="KW-1185">Reference proteome</keyword>
<evidence type="ECO:0000313" key="3">
    <source>
        <dbReference type="Proteomes" id="UP000827092"/>
    </source>
</evidence>
<organism evidence="2 3">
    <name type="scientific">Oedothorax gibbosus</name>
    <dbReference type="NCBI Taxonomy" id="931172"/>
    <lineage>
        <taxon>Eukaryota</taxon>
        <taxon>Metazoa</taxon>
        <taxon>Ecdysozoa</taxon>
        <taxon>Arthropoda</taxon>
        <taxon>Chelicerata</taxon>
        <taxon>Arachnida</taxon>
        <taxon>Araneae</taxon>
        <taxon>Araneomorphae</taxon>
        <taxon>Entelegynae</taxon>
        <taxon>Araneoidea</taxon>
        <taxon>Linyphiidae</taxon>
        <taxon>Erigoninae</taxon>
        <taxon>Oedothorax</taxon>
    </lineage>
</organism>
<accession>A0AAV6V6H4</accession>
<comment type="caution">
    <text evidence="2">The sequence shown here is derived from an EMBL/GenBank/DDBJ whole genome shotgun (WGS) entry which is preliminary data.</text>
</comment>
<name>A0AAV6V6H4_9ARAC</name>
<reference evidence="2 3" key="1">
    <citation type="journal article" date="2022" name="Nat. Ecol. Evol.">
        <title>A masculinizing supergene underlies an exaggerated male reproductive morph in a spider.</title>
        <authorList>
            <person name="Hendrickx F."/>
            <person name="De Corte Z."/>
            <person name="Sonet G."/>
            <person name="Van Belleghem S.M."/>
            <person name="Kostlbacher S."/>
            <person name="Vangestel C."/>
        </authorList>
    </citation>
    <scope>NUCLEOTIDE SEQUENCE [LARGE SCALE GENOMIC DNA]</scope>
    <source>
        <strain evidence="2">W744_W776</strain>
    </source>
</reference>